<dbReference type="InterPro" id="IPR006680">
    <property type="entry name" value="Amidohydro-rel"/>
</dbReference>
<comment type="cofactor">
    <cofactor evidence="7">
        <name>a divalent metal cation</name>
        <dbReference type="ChEBI" id="CHEBI:60240"/>
    </cofactor>
    <text evidence="7">Binds 1 divalent metal cation per subunit.</text>
</comment>
<evidence type="ECO:0000259" key="8">
    <source>
        <dbReference type="Pfam" id="PF01979"/>
    </source>
</evidence>
<dbReference type="PANTHER" id="PTHR11113:SF14">
    <property type="entry name" value="N-ACETYLGLUCOSAMINE-6-PHOSPHATE DEACETYLASE"/>
    <property type="match status" value="1"/>
</dbReference>
<name>A0A5N1IFP3_LACJE</name>
<dbReference type="SUPFAM" id="SSF51338">
    <property type="entry name" value="Composite domain of metallo-dependent hydrolases"/>
    <property type="match status" value="1"/>
</dbReference>
<evidence type="ECO:0000256" key="7">
    <source>
        <dbReference type="PIRSR" id="PIRSR038994-3"/>
    </source>
</evidence>
<evidence type="ECO:0000313" key="9">
    <source>
        <dbReference type="EMBL" id="KAA9324463.1"/>
    </source>
</evidence>
<evidence type="ECO:0000256" key="4">
    <source>
        <dbReference type="ARBA" id="ARBA00023277"/>
    </source>
</evidence>
<proteinExistence type="inferred from homology"/>
<dbReference type="CDD" id="cd00854">
    <property type="entry name" value="NagA"/>
    <property type="match status" value="1"/>
</dbReference>
<dbReference type="AlphaFoldDB" id="A0A5N1IFP3"/>
<dbReference type="Pfam" id="PF01979">
    <property type="entry name" value="Amidohydro_1"/>
    <property type="match status" value="1"/>
</dbReference>
<dbReference type="EMBL" id="VYWW01000001">
    <property type="protein sequence ID" value="KAA9324463.1"/>
    <property type="molecule type" value="Genomic_DNA"/>
</dbReference>
<dbReference type="EC" id="3.5.1.25" evidence="9"/>
<dbReference type="GeneID" id="31743658"/>
<dbReference type="EMBL" id="JBBVUL010000015">
    <property type="protein sequence ID" value="MEL0565740.1"/>
    <property type="molecule type" value="Genomic_DNA"/>
</dbReference>
<dbReference type="OrthoDB" id="9776488at2"/>
<keyword evidence="3 5" id="KW-0378">Hydrolase</keyword>
<keyword evidence="2 7" id="KW-0479">Metal-binding</keyword>
<feature type="active site" description="Proton donor/acceptor" evidence="6">
    <location>
        <position position="274"/>
    </location>
</feature>
<feature type="binding site" evidence="7">
    <location>
        <position position="195"/>
    </location>
    <ligand>
        <name>Zn(2+)</name>
        <dbReference type="ChEBI" id="CHEBI:29105"/>
    </ligand>
</feature>
<dbReference type="PANTHER" id="PTHR11113">
    <property type="entry name" value="N-ACETYLGLUCOSAMINE-6-PHOSPHATE DEACETYLASE"/>
    <property type="match status" value="1"/>
</dbReference>
<dbReference type="Gene3D" id="3.20.20.140">
    <property type="entry name" value="Metal-dependent hydrolases"/>
    <property type="match status" value="1"/>
</dbReference>
<dbReference type="InterPro" id="IPR011059">
    <property type="entry name" value="Metal-dep_hydrolase_composite"/>
</dbReference>
<dbReference type="NCBIfam" id="TIGR00221">
    <property type="entry name" value="nagA"/>
    <property type="match status" value="1"/>
</dbReference>
<protein>
    <submittedName>
        <fullName evidence="9">N-acetylglucosamine-6-phosphate deacetylase</fullName>
        <ecNumber evidence="9">3.5.1.25</ecNumber>
    </submittedName>
</protein>
<dbReference type="KEGG" id="lje:BUE77_07980"/>
<dbReference type="RefSeq" id="WP_006585567.1">
    <property type="nucleotide sequence ID" value="NZ_CATOUV010000001.1"/>
</dbReference>
<dbReference type="InterPro" id="IPR003764">
    <property type="entry name" value="GlcNAc_6-P_deAcase"/>
</dbReference>
<feature type="binding site" evidence="7">
    <location>
        <position position="129"/>
    </location>
    <ligand>
        <name>Zn(2+)</name>
        <dbReference type="ChEBI" id="CHEBI:29105"/>
    </ligand>
</feature>
<dbReference type="GO" id="GO:0008448">
    <property type="term" value="F:N-acetylglucosamine-6-phosphate deacetylase activity"/>
    <property type="evidence" value="ECO:0007669"/>
    <property type="project" value="UniProtKB-EC"/>
</dbReference>
<evidence type="ECO:0000256" key="6">
    <source>
        <dbReference type="PIRSR" id="PIRSR038994-1"/>
    </source>
</evidence>
<organism evidence="9 11">
    <name type="scientific">Lactobacillus jensenii</name>
    <dbReference type="NCBI Taxonomy" id="109790"/>
    <lineage>
        <taxon>Bacteria</taxon>
        <taxon>Bacillati</taxon>
        <taxon>Bacillota</taxon>
        <taxon>Bacilli</taxon>
        <taxon>Lactobacillales</taxon>
        <taxon>Lactobacillaceae</taxon>
        <taxon>Lactobacillus</taxon>
    </lineage>
</organism>
<comment type="similarity">
    <text evidence="1 5">Belongs to the metallo-dependent hydrolases superfamily. NagA family.</text>
</comment>
<feature type="binding site" evidence="7">
    <location>
        <position position="216"/>
    </location>
    <ligand>
        <name>Zn(2+)</name>
        <dbReference type="ChEBI" id="CHEBI:29105"/>
    </ligand>
</feature>
<dbReference type="Proteomes" id="UP001385848">
    <property type="component" value="Unassembled WGS sequence"/>
</dbReference>
<keyword evidence="4 5" id="KW-0119">Carbohydrate metabolism</keyword>
<dbReference type="GO" id="GO:0046872">
    <property type="term" value="F:metal ion binding"/>
    <property type="evidence" value="ECO:0007669"/>
    <property type="project" value="UniProtKB-KW"/>
</dbReference>
<accession>A0A5N1IFP3</accession>
<dbReference type="SUPFAM" id="SSF51556">
    <property type="entry name" value="Metallo-dependent hydrolases"/>
    <property type="match status" value="1"/>
</dbReference>
<evidence type="ECO:0000313" key="10">
    <source>
        <dbReference type="EMBL" id="MEL0565740.1"/>
    </source>
</evidence>
<evidence type="ECO:0000256" key="3">
    <source>
        <dbReference type="ARBA" id="ARBA00022801"/>
    </source>
</evidence>
<evidence type="ECO:0000256" key="2">
    <source>
        <dbReference type="ARBA" id="ARBA00022723"/>
    </source>
</evidence>
<evidence type="ECO:0000313" key="12">
    <source>
        <dbReference type="Proteomes" id="UP001385848"/>
    </source>
</evidence>
<dbReference type="Gene3D" id="2.30.40.10">
    <property type="entry name" value="Urease, subunit C, domain 1"/>
    <property type="match status" value="1"/>
</dbReference>
<evidence type="ECO:0000313" key="11">
    <source>
        <dbReference type="Proteomes" id="UP000327236"/>
    </source>
</evidence>
<reference evidence="10 12" key="2">
    <citation type="submission" date="2024-04" db="EMBL/GenBank/DDBJ databases">
        <title>Three lactobacilli isolated from voided urine samples from females with type 2 diabetes.</title>
        <authorList>
            <person name="Kula A."/>
            <person name="Stegman N."/>
            <person name="Putonti C."/>
        </authorList>
    </citation>
    <scope>NUCLEOTIDE SEQUENCE [LARGE SCALE GENOMIC DNA]</scope>
    <source>
        <strain evidence="10 12">1855</strain>
    </source>
</reference>
<dbReference type="GO" id="GO:0006046">
    <property type="term" value="P:N-acetylglucosamine catabolic process"/>
    <property type="evidence" value="ECO:0007669"/>
    <property type="project" value="TreeGrafter"/>
</dbReference>
<evidence type="ECO:0000256" key="1">
    <source>
        <dbReference type="ARBA" id="ARBA00010716"/>
    </source>
</evidence>
<reference evidence="9 11" key="1">
    <citation type="submission" date="2019-09" db="EMBL/GenBank/DDBJ databases">
        <title>Draft genome sequence assemblies of isolates from the urinary tract.</title>
        <authorList>
            <person name="Mores C.R."/>
            <person name="Putonti C."/>
            <person name="Wolfe A.J."/>
        </authorList>
    </citation>
    <scope>NUCLEOTIDE SEQUENCE [LARGE SCALE GENOMIC DNA]</scope>
    <source>
        <strain evidence="9 11">UMB246</strain>
    </source>
</reference>
<dbReference type="Proteomes" id="UP000327236">
    <property type="component" value="Unassembled WGS sequence"/>
</dbReference>
<dbReference type="PIRSF" id="PIRSF038994">
    <property type="entry name" value="NagA"/>
    <property type="match status" value="1"/>
</dbReference>
<gene>
    <name evidence="9" type="primary">nagA</name>
    <name evidence="10" type="ORF">AAC431_07435</name>
    <name evidence="9" type="ORF">F6H94_00415</name>
</gene>
<feature type="domain" description="Amidohydrolase-related" evidence="8">
    <location>
        <begin position="52"/>
        <end position="378"/>
    </location>
</feature>
<dbReference type="InterPro" id="IPR032466">
    <property type="entry name" value="Metal_Hydrolase"/>
</dbReference>
<sequence length="386" mass="42656">MTYYIHAAKFFLKNRTEFGGYLEVTDEGKFGFYYPENEKPNGKIKEYPGKAVAPGYVDTHIHGLLNEDVMKSNWQGINKISEGLLAAGVTSWLPTTITASNDTLTNICKMFAEHRGQERGAKIQGLHFEGPFFTPEHGGAENPKYMVDPDIKLFDGWRKASDNMLIKISMAPEREGSCEFIREAVKEGVTVSLGHSSSNFEDANNAVNAGASMFTHTYNGMNYLSQHTPNIIGAAFSSRLTDCELIADGHHVEIPALRALIQAKGYEHICLITDCMQAGMMPDGNYMLGELPVYVKDGMARLVNGNNLAGSILLLKDAVKNLVDWDIVSREDAVMMASYVPAKSSKILDRCGVIAPDRAADFLILNNDMTLVETYLDGVSRYKVEK</sequence>
<evidence type="ECO:0000256" key="5">
    <source>
        <dbReference type="PIRNR" id="PIRNR038994"/>
    </source>
</evidence>
<comment type="caution">
    <text evidence="9">The sequence shown here is derived from an EMBL/GenBank/DDBJ whole genome shotgun (WGS) entry which is preliminary data.</text>
</comment>
<keyword evidence="12" id="KW-1185">Reference proteome</keyword>